<evidence type="ECO:0000256" key="6">
    <source>
        <dbReference type="ARBA" id="ARBA00023167"/>
    </source>
</evidence>
<dbReference type="NCBIfam" id="TIGR03328">
    <property type="entry name" value="salvage_mtnB"/>
    <property type="match status" value="1"/>
</dbReference>
<reference evidence="12" key="3">
    <citation type="submission" date="2025-09" db="UniProtKB">
        <authorList>
            <consortium name="Ensembl"/>
        </authorList>
    </citation>
    <scope>IDENTIFICATION</scope>
</reference>
<gene>
    <name evidence="9 12" type="primary">APIP</name>
</gene>
<comment type="pathway">
    <text evidence="9">Amino-acid biosynthesis; L-methionine biosynthesis via salvage pathway; L-methionine from S-methyl-5-thio-alpha-D-ribose 1-phosphate: step 2/6.</text>
</comment>
<dbReference type="InterPro" id="IPR036409">
    <property type="entry name" value="Aldolase_II/adducin_N_sf"/>
</dbReference>
<comment type="similarity">
    <text evidence="1">Belongs to the aldolase class II family. Adducin subfamily.</text>
</comment>
<comment type="cofactor">
    <cofactor evidence="9">
        <name>Zn(2+)</name>
        <dbReference type="ChEBI" id="CHEBI:29105"/>
    </cofactor>
    <text evidence="9">Binds 1 zinc ion per subunit.</text>
</comment>
<dbReference type="SMART" id="SM01007">
    <property type="entry name" value="Aldolase_II"/>
    <property type="match status" value="1"/>
</dbReference>
<comment type="catalytic activity">
    <reaction evidence="9">
        <text>5-(methylsulfanyl)-D-ribulose 1-phosphate = 5-methylsulfanyl-2,3-dioxopentyl phosphate + H2O</text>
        <dbReference type="Rhea" id="RHEA:15549"/>
        <dbReference type="ChEBI" id="CHEBI:15377"/>
        <dbReference type="ChEBI" id="CHEBI:58548"/>
        <dbReference type="ChEBI" id="CHEBI:58828"/>
        <dbReference type="EC" id="4.2.1.109"/>
    </reaction>
</comment>
<dbReference type="GO" id="GO:0043066">
    <property type="term" value="P:negative regulation of apoptotic process"/>
    <property type="evidence" value="ECO:0007669"/>
    <property type="project" value="Ensembl"/>
</dbReference>
<comment type="function">
    <text evidence="9">Catalyzes the dehydration of methylthioribulose-1-phosphate (MTRu-1-P) into 2,3-diketo-5-methylthiopentyl-1-phosphate (DK-MTP-1-P). Functions in the methionine salvage pathway. May play a role in apoptosis.</text>
</comment>
<evidence type="ECO:0000256" key="2">
    <source>
        <dbReference type="ARBA" id="ARBA00022490"/>
    </source>
</evidence>
<feature type="domain" description="Class II aldolase/adducin N-terminal" evidence="11">
    <location>
        <begin position="141"/>
        <end position="337"/>
    </location>
</feature>
<comment type="function">
    <text evidence="8">Catalyzes the dehydration of methylthioribulose-1-phosphate (MTRu-1-P) into 2,3-diketo-5-methylthiopentyl-1-phosphate (DK-MTP-1-P). Functions in the methionine salvage pathway, which plays a key role in cancer, apoptosis, microbial proliferation and inflammation. May inhibit the CASP1-related inflammatory response (pyroptosis), the CASP9-dependent apoptotic pathway and the cytochrome c-dependent and APAF1-mediated cell death.</text>
</comment>
<keyword evidence="6 9" id="KW-0486">Methionine biosynthesis</keyword>
<dbReference type="Pfam" id="PF00596">
    <property type="entry name" value="Aldolase_II"/>
    <property type="match status" value="1"/>
</dbReference>
<dbReference type="GO" id="GO:0070372">
    <property type="term" value="P:regulation of ERK1 and ERK2 cascade"/>
    <property type="evidence" value="ECO:0007669"/>
    <property type="project" value="Ensembl"/>
</dbReference>
<name>A0A803SYB5_ANOCA</name>
<dbReference type="GO" id="GO:0046570">
    <property type="term" value="F:methylthioribulose 1-phosphate dehydratase activity"/>
    <property type="evidence" value="ECO:0000318"/>
    <property type="project" value="GO_Central"/>
</dbReference>
<reference evidence="12" key="1">
    <citation type="submission" date="2009-12" db="EMBL/GenBank/DDBJ databases">
        <title>The Genome Sequence of Anolis carolinensis (Green Anole Lizard).</title>
        <authorList>
            <consortium name="The Genome Sequencing Platform"/>
            <person name="Di Palma F."/>
            <person name="Alfoldi J."/>
            <person name="Heiman D."/>
            <person name="Young S."/>
            <person name="Grabherr M."/>
            <person name="Johnson J."/>
            <person name="Lander E.S."/>
            <person name="Lindblad-Toh K."/>
        </authorList>
    </citation>
    <scope>NUCLEOTIDE SEQUENCE [LARGE SCALE GENOMIC DNA]</scope>
    <source>
        <strain evidence="12">JBL SC #1</strain>
    </source>
</reference>
<dbReference type="InterPro" id="IPR017714">
    <property type="entry name" value="MethylthioRu-1-P_deHdtase_MtnB"/>
</dbReference>
<dbReference type="InParanoid" id="A0A803SYB5"/>
<dbReference type="GO" id="GO:0005737">
    <property type="term" value="C:cytoplasm"/>
    <property type="evidence" value="ECO:0000318"/>
    <property type="project" value="GO_Central"/>
</dbReference>
<dbReference type="GO" id="GO:0042802">
    <property type="term" value="F:identical protein binding"/>
    <property type="evidence" value="ECO:0007669"/>
    <property type="project" value="Ensembl"/>
</dbReference>
<dbReference type="Proteomes" id="UP000001646">
    <property type="component" value="Unplaced"/>
</dbReference>
<evidence type="ECO:0000256" key="5">
    <source>
        <dbReference type="ARBA" id="ARBA00022833"/>
    </source>
</evidence>
<dbReference type="PANTHER" id="PTHR10640:SF7">
    <property type="entry name" value="METHYLTHIORIBULOSE-1-PHOSPHATE DEHYDRATASE"/>
    <property type="match status" value="1"/>
</dbReference>
<evidence type="ECO:0000256" key="8">
    <source>
        <dbReference type="ARBA" id="ARBA00060021"/>
    </source>
</evidence>
<dbReference type="Bgee" id="ENSACAG00000013004">
    <property type="expression patterns" value="Expressed in liver and 13 other cell types or tissues"/>
</dbReference>
<dbReference type="GO" id="GO:0019509">
    <property type="term" value="P:L-methionine salvage from methylthioadenosine"/>
    <property type="evidence" value="ECO:0000318"/>
    <property type="project" value="GO_Central"/>
</dbReference>
<dbReference type="InterPro" id="IPR001303">
    <property type="entry name" value="Aldolase_II/adducin_N"/>
</dbReference>
<dbReference type="FunFam" id="3.40.225.10:FF:000003">
    <property type="entry name" value="Methylthioribulose-1-phosphate dehydratase"/>
    <property type="match status" value="1"/>
</dbReference>
<dbReference type="InterPro" id="IPR027514">
    <property type="entry name" value="Salvage_MtnB_euk"/>
</dbReference>
<dbReference type="GO" id="GO:0051289">
    <property type="term" value="P:protein homotetramerization"/>
    <property type="evidence" value="ECO:0007669"/>
    <property type="project" value="Ensembl"/>
</dbReference>
<evidence type="ECO:0000256" key="9">
    <source>
        <dbReference type="HAMAP-Rule" id="MF_03116"/>
    </source>
</evidence>
<evidence type="ECO:0000313" key="13">
    <source>
        <dbReference type="Proteomes" id="UP000001646"/>
    </source>
</evidence>
<keyword evidence="9" id="KW-0053">Apoptosis</keyword>
<reference evidence="12" key="2">
    <citation type="submission" date="2025-08" db="UniProtKB">
        <authorList>
            <consortium name="Ensembl"/>
        </authorList>
    </citation>
    <scope>IDENTIFICATION</scope>
</reference>
<feature type="binding site" evidence="9">
    <location>
        <position position="230"/>
    </location>
    <ligand>
        <name>Zn(2+)</name>
        <dbReference type="ChEBI" id="CHEBI:29105"/>
    </ligand>
</feature>
<dbReference type="GO" id="GO:0008270">
    <property type="term" value="F:zinc ion binding"/>
    <property type="evidence" value="ECO:0007669"/>
    <property type="project" value="UniProtKB-UniRule"/>
</dbReference>
<dbReference type="GO" id="GO:0006915">
    <property type="term" value="P:apoptotic process"/>
    <property type="evidence" value="ECO:0007669"/>
    <property type="project" value="UniProtKB-KW"/>
</dbReference>
<feature type="binding site" evidence="9">
    <location>
        <position position="310"/>
    </location>
    <ligand>
        <name>Zn(2+)</name>
        <dbReference type="ChEBI" id="CHEBI:29105"/>
    </ligand>
</feature>
<feature type="binding site" evidence="9">
    <location>
        <position position="232"/>
    </location>
    <ligand>
        <name>Zn(2+)</name>
        <dbReference type="ChEBI" id="CHEBI:29105"/>
    </ligand>
</feature>
<dbReference type="GO" id="GO:0070269">
    <property type="term" value="P:pyroptotic inflammatory response"/>
    <property type="evidence" value="ECO:0007669"/>
    <property type="project" value="Ensembl"/>
</dbReference>
<keyword evidence="3 9" id="KW-0028">Amino-acid biosynthesis</keyword>
<keyword evidence="4 9" id="KW-0479">Metal-binding</keyword>
<feature type="active site" description="Proton donor/acceptor" evidence="9">
    <location>
        <position position="254"/>
    </location>
</feature>
<accession>A0A803SYB5</accession>
<dbReference type="UniPathway" id="UPA00904">
    <property type="reaction ID" value="UER00875"/>
</dbReference>
<dbReference type="FunCoup" id="A0A803SYB5">
    <property type="interactions" value="585"/>
</dbReference>
<evidence type="ECO:0000259" key="11">
    <source>
        <dbReference type="SMART" id="SM01007"/>
    </source>
</evidence>
<dbReference type="GeneTree" id="ENSGT00390000001680"/>
<evidence type="ECO:0000256" key="4">
    <source>
        <dbReference type="ARBA" id="ARBA00022723"/>
    </source>
</evidence>
<evidence type="ECO:0000256" key="7">
    <source>
        <dbReference type="ARBA" id="ARBA00023239"/>
    </source>
</evidence>
<protein>
    <recommendedName>
        <fullName evidence="9">Methylthioribulose-1-phosphate dehydratase</fullName>
        <shortName evidence="9">MTRu-1-P dehydratase</shortName>
        <ecNumber evidence="9">4.2.1.109</ecNumber>
    </recommendedName>
    <alternativeName>
        <fullName evidence="9">APAF1-interacting protein homolog</fullName>
    </alternativeName>
</protein>
<dbReference type="Gene3D" id="3.40.225.10">
    <property type="entry name" value="Class II aldolase/adducin N-terminal domain"/>
    <property type="match status" value="1"/>
</dbReference>
<evidence type="ECO:0000256" key="10">
    <source>
        <dbReference type="SAM" id="MobiDB-lite"/>
    </source>
</evidence>
<dbReference type="AlphaFoldDB" id="A0A803SYB5"/>
<comment type="subcellular location">
    <subcellularLocation>
        <location evidence="9">Cytoplasm</location>
    </subcellularLocation>
</comment>
<proteinExistence type="inferred from homology"/>
<keyword evidence="13" id="KW-1185">Reference proteome</keyword>
<evidence type="ECO:0000313" key="12">
    <source>
        <dbReference type="Ensembl" id="ENSACAP00000027955.1"/>
    </source>
</evidence>
<comment type="similarity">
    <text evidence="9">Belongs to the aldolase class II family. MtnB subfamily.</text>
</comment>
<keyword evidence="2 9" id="KW-0963">Cytoplasm</keyword>
<dbReference type="EC" id="4.2.1.109" evidence="9"/>
<keyword evidence="5 9" id="KW-0862">Zinc</keyword>
<dbReference type="HAMAP" id="MF_03116">
    <property type="entry name" value="Salvage_MtnB_euk"/>
    <property type="match status" value="1"/>
</dbReference>
<organism evidence="12 13">
    <name type="scientific">Anolis carolinensis</name>
    <name type="common">Green anole</name>
    <name type="synonym">American chameleon</name>
    <dbReference type="NCBI Taxonomy" id="28377"/>
    <lineage>
        <taxon>Eukaryota</taxon>
        <taxon>Metazoa</taxon>
        <taxon>Chordata</taxon>
        <taxon>Craniata</taxon>
        <taxon>Vertebrata</taxon>
        <taxon>Euteleostomi</taxon>
        <taxon>Lepidosauria</taxon>
        <taxon>Squamata</taxon>
        <taxon>Bifurcata</taxon>
        <taxon>Unidentata</taxon>
        <taxon>Episquamata</taxon>
        <taxon>Toxicofera</taxon>
        <taxon>Iguania</taxon>
        <taxon>Dactyloidae</taxon>
        <taxon>Anolis</taxon>
    </lineage>
</organism>
<keyword evidence="7 9" id="KW-0456">Lyase</keyword>
<dbReference type="SUPFAM" id="SSF53639">
    <property type="entry name" value="AraD/HMP-PK domain-like"/>
    <property type="match status" value="1"/>
</dbReference>
<feature type="region of interest" description="Disordered" evidence="10">
    <location>
        <begin position="86"/>
        <end position="121"/>
    </location>
</feature>
<evidence type="ECO:0000256" key="3">
    <source>
        <dbReference type="ARBA" id="ARBA00022605"/>
    </source>
</evidence>
<evidence type="ECO:0000256" key="1">
    <source>
        <dbReference type="ARBA" id="ARBA00006274"/>
    </source>
</evidence>
<dbReference type="Ensembl" id="ENSACAT00000040180.1">
    <property type="protein sequence ID" value="ENSACAP00000027955.1"/>
    <property type="gene ID" value="ENSACAG00000013004.4"/>
</dbReference>
<feature type="binding site" evidence="9">
    <location>
        <position position="212"/>
    </location>
    <ligand>
        <name>substrate</name>
    </ligand>
</feature>
<sequence>MILGSFVQHFTEENRDTHLCILLALFSCQYLPHNSISYLYCFTARWTTQNFGLKILYSLIISCVDQGFISTLLRSITRRLRSASGAGRARGLSSPSHFQQPNRRKEGKQLKSSSMAEPRGDCSCPCRNGWDNTQDKVHPRNLIPELCQQFYHLGWVTGTGGGISIKHGDEIYIAPSGVQKERIQPEDMFVCDIEEQDISGPPSHKKLKKSQCTPLFMNAYTMRGAGAVIHTHSKAAVMATLLYPGSEFKITHQEMIKGIQKCTTGGYFRYDDTLVVPIIENTPEEKDLKERMAKAMIEYPDSCAVLVRRHGVYVWGGTWEKAKTMCECFDYLFDVAVQMKQHGLDPAVVPTKENGIV</sequence>
<dbReference type="PANTHER" id="PTHR10640">
    <property type="entry name" value="METHYLTHIORIBULOSE-1-PHOSPHATE DEHYDRATASE"/>
    <property type="match status" value="1"/>
</dbReference>